<evidence type="ECO:0000259" key="1">
    <source>
        <dbReference type="Pfam" id="PF01826"/>
    </source>
</evidence>
<protein>
    <submittedName>
        <fullName evidence="2">SSPO protein</fullName>
    </submittedName>
</protein>
<name>A0A7L4H7I9_PODST</name>
<feature type="non-terminal residue" evidence="2">
    <location>
        <position position="1"/>
    </location>
</feature>
<dbReference type="EMBL" id="VZTK01023816">
    <property type="protein sequence ID" value="NXX20583.1"/>
    <property type="molecule type" value="Genomic_DNA"/>
</dbReference>
<keyword evidence="3" id="KW-1185">Reference proteome</keyword>
<gene>
    <name evidence="2" type="primary">Sspo_3</name>
    <name evidence="2" type="ORF">PODSTR_R15323</name>
</gene>
<dbReference type="CDD" id="cd19941">
    <property type="entry name" value="TIL"/>
    <property type="match status" value="1"/>
</dbReference>
<dbReference type="Gene3D" id="2.10.25.10">
    <property type="entry name" value="Laminin"/>
    <property type="match status" value="1"/>
</dbReference>
<dbReference type="OrthoDB" id="6132182at2759"/>
<reference evidence="2 3" key="1">
    <citation type="submission" date="2020-02" db="EMBL/GenBank/DDBJ databases">
        <title>Bird 10,000 Genomes (B10K) Project - Family phase.</title>
        <authorList>
            <person name="Zhang G."/>
        </authorList>
    </citation>
    <scope>NUCLEOTIDE SEQUENCE [LARGE SCALE GENOMIC DNA]</scope>
    <source>
        <strain evidence="2">B10K-DU-001-40</strain>
        <tissue evidence="2">Muscle</tissue>
    </source>
</reference>
<feature type="non-terminal residue" evidence="2">
    <location>
        <position position="76"/>
    </location>
</feature>
<evidence type="ECO:0000313" key="3">
    <source>
        <dbReference type="Proteomes" id="UP000584326"/>
    </source>
</evidence>
<dbReference type="InterPro" id="IPR036084">
    <property type="entry name" value="Ser_inhib-like_sf"/>
</dbReference>
<comment type="caution">
    <text evidence="2">The sequence shown here is derived from an EMBL/GenBank/DDBJ whole genome shotgun (WGS) entry which is preliminary data.</text>
</comment>
<organism evidence="2 3">
    <name type="scientific">Podargus strigoides</name>
    <name type="common">Tawny frogmouth</name>
    <name type="synonym">Caprimulgus strigoides</name>
    <dbReference type="NCBI Taxonomy" id="8905"/>
    <lineage>
        <taxon>Eukaryota</taxon>
        <taxon>Metazoa</taxon>
        <taxon>Chordata</taxon>
        <taxon>Craniata</taxon>
        <taxon>Vertebrata</taxon>
        <taxon>Euteleostomi</taxon>
        <taxon>Archelosauria</taxon>
        <taxon>Archosauria</taxon>
        <taxon>Dinosauria</taxon>
        <taxon>Saurischia</taxon>
        <taxon>Theropoda</taxon>
        <taxon>Coelurosauria</taxon>
        <taxon>Aves</taxon>
        <taxon>Neognathae</taxon>
        <taxon>Neoaves</taxon>
        <taxon>Strisores</taxon>
        <taxon>Caprimulgiformes</taxon>
        <taxon>Podargidae</taxon>
        <taxon>Podargus</taxon>
    </lineage>
</organism>
<feature type="domain" description="TIL" evidence="1">
    <location>
        <begin position="20"/>
        <end position="76"/>
    </location>
</feature>
<dbReference type="Pfam" id="PF01826">
    <property type="entry name" value="TIL"/>
    <property type="match status" value="1"/>
</dbReference>
<dbReference type="AlphaFoldDB" id="A0A7L4H7I9"/>
<sequence>GQGWTASTGDIPVSPPAMPCPEGQQYQDCTHPCTQTCPALRGDSATPCPAPPHLCVPGCACPQGLLRAPGDHCVPP</sequence>
<dbReference type="InterPro" id="IPR002919">
    <property type="entry name" value="TIL_dom"/>
</dbReference>
<accession>A0A7L4H7I9</accession>
<evidence type="ECO:0000313" key="2">
    <source>
        <dbReference type="EMBL" id="NXX20583.1"/>
    </source>
</evidence>
<dbReference type="SUPFAM" id="SSF57567">
    <property type="entry name" value="Serine protease inhibitors"/>
    <property type="match status" value="1"/>
</dbReference>
<proteinExistence type="predicted"/>
<dbReference type="Proteomes" id="UP000584326">
    <property type="component" value="Unassembled WGS sequence"/>
</dbReference>